<dbReference type="PANTHER" id="PTHR11079">
    <property type="entry name" value="CYTOSINE DEAMINASE FAMILY MEMBER"/>
    <property type="match status" value="1"/>
</dbReference>
<evidence type="ECO:0000259" key="5">
    <source>
        <dbReference type="PROSITE" id="PS51747"/>
    </source>
</evidence>
<organism evidence="6 7">
    <name type="scientific">Algoriphagus kandeliae</name>
    <dbReference type="NCBI Taxonomy" id="2562278"/>
    <lineage>
        <taxon>Bacteria</taxon>
        <taxon>Pseudomonadati</taxon>
        <taxon>Bacteroidota</taxon>
        <taxon>Cytophagia</taxon>
        <taxon>Cytophagales</taxon>
        <taxon>Cyclobacteriaceae</taxon>
        <taxon>Algoriphagus</taxon>
    </lineage>
</organism>
<dbReference type="AlphaFoldDB" id="A0A4Y9QQX9"/>
<evidence type="ECO:0000256" key="4">
    <source>
        <dbReference type="ARBA" id="ARBA00022833"/>
    </source>
</evidence>
<name>A0A4Y9QQX9_9BACT</name>
<dbReference type="RefSeq" id="WP_135074205.1">
    <property type="nucleotide sequence ID" value="NZ_SPSB01000003.1"/>
</dbReference>
<proteinExistence type="inferred from homology"/>
<evidence type="ECO:0000256" key="2">
    <source>
        <dbReference type="ARBA" id="ARBA00022723"/>
    </source>
</evidence>
<evidence type="ECO:0000313" key="6">
    <source>
        <dbReference type="EMBL" id="TFV94660.1"/>
    </source>
</evidence>
<dbReference type="CDD" id="cd01285">
    <property type="entry name" value="nucleoside_deaminase"/>
    <property type="match status" value="1"/>
</dbReference>
<dbReference type="OrthoDB" id="9802676at2"/>
<gene>
    <name evidence="6" type="ORF">E4S40_11670</name>
</gene>
<evidence type="ECO:0000256" key="1">
    <source>
        <dbReference type="ARBA" id="ARBA00006576"/>
    </source>
</evidence>
<keyword evidence="7" id="KW-1185">Reference proteome</keyword>
<dbReference type="InterPro" id="IPR016193">
    <property type="entry name" value="Cytidine_deaminase-like"/>
</dbReference>
<feature type="domain" description="CMP/dCMP-type deaminase" evidence="5">
    <location>
        <begin position="3"/>
        <end position="117"/>
    </location>
</feature>
<dbReference type="Proteomes" id="UP000297647">
    <property type="component" value="Unassembled WGS sequence"/>
</dbReference>
<dbReference type="GO" id="GO:0008270">
    <property type="term" value="F:zinc ion binding"/>
    <property type="evidence" value="ECO:0007669"/>
    <property type="project" value="InterPro"/>
</dbReference>
<dbReference type="Pfam" id="PF00383">
    <property type="entry name" value="dCMP_cyt_deam_1"/>
    <property type="match status" value="1"/>
</dbReference>
<reference evidence="6 7" key="1">
    <citation type="submission" date="2019-03" db="EMBL/GenBank/DDBJ databases">
        <title>Algoriphagus sp. nov, a new strain isolated from root system soil of mangrove plant Kandelia.</title>
        <authorList>
            <person name="Yin Q."/>
            <person name="Wang K."/>
            <person name="Song Z."/>
        </authorList>
    </citation>
    <scope>NUCLEOTIDE SEQUENCE [LARGE SCALE GENOMIC DNA]</scope>
    <source>
        <strain evidence="6 7">XY-J91</strain>
    </source>
</reference>
<dbReference type="GO" id="GO:0047974">
    <property type="term" value="F:guanosine deaminase activity"/>
    <property type="evidence" value="ECO:0007669"/>
    <property type="project" value="TreeGrafter"/>
</dbReference>
<keyword evidence="4" id="KW-0862">Zinc</keyword>
<dbReference type="PANTHER" id="PTHR11079:SF161">
    <property type="entry name" value="CMP_DCMP-TYPE DEAMINASE DOMAIN-CONTAINING PROTEIN"/>
    <property type="match status" value="1"/>
</dbReference>
<accession>A0A4Y9QQX9</accession>
<evidence type="ECO:0000256" key="3">
    <source>
        <dbReference type="ARBA" id="ARBA00022801"/>
    </source>
</evidence>
<keyword evidence="3" id="KW-0378">Hydrolase</keyword>
<comment type="similarity">
    <text evidence="1">Belongs to the cytidine and deoxycytidylate deaminase family.</text>
</comment>
<dbReference type="InterPro" id="IPR016192">
    <property type="entry name" value="APOBEC/CMP_deaminase_Zn-bd"/>
</dbReference>
<dbReference type="InterPro" id="IPR002125">
    <property type="entry name" value="CMP_dCMP_dom"/>
</dbReference>
<dbReference type="PROSITE" id="PS51747">
    <property type="entry name" value="CYT_DCMP_DEAMINASES_2"/>
    <property type="match status" value="1"/>
</dbReference>
<dbReference type="PROSITE" id="PS00903">
    <property type="entry name" value="CYT_DCMP_DEAMINASES_1"/>
    <property type="match status" value="1"/>
</dbReference>
<protein>
    <submittedName>
        <fullName evidence="6">Nucleoside deaminase</fullName>
    </submittedName>
</protein>
<dbReference type="SUPFAM" id="SSF53927">
    <property type="entry name" value="Cytidine deaminase-like"/>
    <property type="match status" value="1"/>
</dbReference>
<dbReference type="FunFam" id="3.40.140.10:FF:000011">
    <property type="entry name" value="tRNA-specific adenosine deaminase"/>
    <property type="match status" value="1"/>
</dbReference>
<keyword evidence="2" id="KW-0479">Metal-binding</keyword>
<dbReference type="GO" id="GO:0006152">
    <property type="term" value="P:purine nucleoside catabolic process"/>
    <property type="evidence" value="ECO:0007669"/>
    <property type="project" value="TreeGrafter"/>
</dbReference>
<comment type="caution">
    <text evidence="6">The sequence shown here is derived from an EMBL/GenBank/DDBJ whole genome shotgun (WGS) entry which is preliminary data.</text>
</comment>
<evidence type="ECO:0000313" key="7">
    <source>
        <dbReference type="Proteomes" id="UP000297647"/>
    </source>
</evidence>
<dbReference type="EMBL" id="SPSB01000003">
    <property type="protein sequence ID" value="TFV94660.1"/>
    <property type="molecule type" value="Genomic_DNA"/>
</dbReference>
<sequence>MNESQKHFMREAIRLAKEGMKAGNGGPFGCVIVKDGKIVGQGSNMVLKTNDPTAHAEVVAIREACKTLNNFQLEGCEVYASCEPCPMCLGAIFWARPERVFYAGTKEDAADAGFDDDFIYQEIELNPADRKIPMISMLREEVLEAFEIWKKMDNKTLY</sequence>
<dbReference type="Gene3D" id="3.40.140.10">
    <property type="entry name" value="Cytidine Deaminase, domain 2"/>
    <property type="match status" value="1"/>
</dbReference>